<dbReference type="AlphaFoldDB" id="G2QI26"/>
<comment type="similarity">
    <text evidence="4">Belongs to the fatty acid desaturase type 1 family.</text>
</comment>
<evidence type="ECO:0000256" key="1">
    <source>
        <dbReference type="ARBA" id="ARBA00004141"/>
    </source>
</evidence>
<dbReference type="PANTHER" id="PTHR19353">
    <property type="entry name" value="FATTY ACID DESATURASE 2"/>
    <property type="match status" value="1"/>
</dbReference>
<dbReference type="VEuPathDB" id="FungiDB:MYCTH_2309213"/>
<sequence>MAGSGASPAVPGAPHQGEKRSYPVLTRREIEAQIAEGRCIFILDQYVIKADAWLKYHPGGEKAIMHVVGKDATDEVNGLHSPEARRMMDKYRIGRIEGRWKNFLPPIQGGKFRPRINDGEEEQEEEYDGSLVIQQQQQQQRQRQQKRQELTPRDGTSSSTSPSSSSSASSRSPSPTFDSEEAAPGLGLRRRKPELSRSDSVTSLSSVDDDGEEGEAAAPKSVDGMAHLDALTRKEIKLDLAKYPSVEPETQDAIVEKYRRLHERIKAEGLYECNYRAYAIEASRYTLLFGLMLVCLRWKWYVASAFFCGCFWHQLVFTAHDAGHMGITHNFQVDTVIGILVADFLGGLSLGWWKHNHNVHHIVTNAPEHDPDIEHLPFLAVSHRFLGSLRSTYYEHVMHYDAVAKVMISLQHRLYYVILLFGRFNLYRLSWMHLLAGKGPRKGPAAWHRWLELAGQVFFWAWYGYGIVYRSIDTNWHRFLFVLVSHWVTTPVHVQITLSHFAMSTADLGATESFPQKMLRTTMDVDCPAWLDFFHGGLQFQAIHHLFPRIPRHNLRRTQKLVQEFCDEVGIPYALYGFVDGNKHVIGRLAHVARQAAILSKCQSVLASGELGHHH</sequence>
<evidence type="ECO:0000256" key="7">
    <source>
        <dbReference type="ARBA" id="ARBA00022617"/>
    </source>
</evidence>
<organism evidence="18 19">
    <name type="scientific">Thermothelomyces thermophilus (strain ATCC 42464 / BCRC 31852 / DSM 1799)</name>
    <name type="common">Sporotrichum thermophile</name>
    <dbReference type="NCBI Taxonomy" id="573729"/>
    <lineage>
        <taxon>Eukaryota</taxon>
        <taxon>Fungi</taxon>
        <taxon>Dikarya</taxon>
        <taxon>Ascomycota</taxon>
        <taxon>Pezizomycotina</taxon>
        <taxon>Sordariomycetes</taxon>
        <taxon>Sordariomycetidae</taxon>
        <taxon>Sordariales</taxon>
        <taxon>Chaetomiaceae</taxon>
        <taxon>Thermothelomyces</taxon>
    </lineage>
</organism>
<dbReference type="Pfam" id="PF00487">
    <property type="entry name" value="FA_desaturase"/>
    <property type="match status" value="1"/>
</dbReference>
<feature type="region of interest" description="Disordered" evidence="16">
    <location>
        <begin position="107"/>
        <end position="223"/>
    </location>
</feature>
<evidence type="ECO:0000256" key="9">
    <source>
        <dbReference type="ARBA" id="ARBA00022723"/>
    </source>
</evidence>
<dbReference type="InterPro" id="IPR036400">
    <property type="entry name" value="Cyt_B5-like_heme/steroid_sf"/>
</dbReference>
<feature type="compositionally biased region" description="Acidic residues" evidence="16">
    <location>
        <begin position="119"/>
        <end position="128"/>
    </location>
</feature>
<dbReference type="EMBL" id="CP003006">
    <property type="protein sequence ID" value="AEO60215.1"/>
    <property type="molecule type" value="Genomic_DNA"/>
</dbReference>
<dbReference type="PIRSF" id="PIRSF015921">
    <property type="entry name" value="FA_sphinglp_des"/>
    <property type="match status" value="1"/>
</dbReference>
<comment type="pathway">
    <text evidence="3">Sphingolipid metabolism.</text>
</comment>
<keyword evidence="9" id="KW-0479">Metal-binding</keyword>
<evidence type="ECO:0000256" key="8">
    <source>
        <dbReference type="ARBA" id="ARBA00022692"/>
    </source>
</evidence>
<dbReference type="PROSITE" id="PS50255">
    <property type="entry name" value="CYTOCHROME_B5_2"/>
    <property type="match status" value="1"/>
</dbReference>
<evidence type="ECO:0000256" key="6">
    <source>
        <dbReference type="ARBA" id="ARBA00016939"/>
    </source>
</evidence>
<dbReference type="SUPFAM" id="SSF55856">
    <property type="entry name" value="Cytochrome b5-like heme/steroid binding domain"/>
    <property type="match status" value="1"/>
</dbReference>
<dbReference type="Gene3D" id="3.10.120.10">
    <property type="entry name" value="Cytochrome b5-like heme/steroid binding domain"/>
    <property type="match status" value="1"/>
</dbReference>
<keyword evidence="12" id="KW-0560">Oxidoreductase</keyword>
<dbReference type="GO" id="GO:0046872">
    <property type="term" value="F:metal ion binding"/>
    <property type="evidence" value="ECO:0007669"/>
    <property type="project" value="UniProtKB-KW"/>
</dbReference>
<keyword evidence="14" id="KW-0443">Lipid metabolism</keyword>
<dbReference type="SMART" id="SM01117">
    <property type="entry name" value="Cyt-b5"/>
    <property type="match status" value="1"/>
</dbReference>
<dbReference type="Pfam" id="PF00173">
    <property type="entry name" value="Cyt-b5"/>
    <property type="match status" value="1"/>
</dbReference>
<gene>
    <name evidence="18" type="ORF">MYCTH_2309213</name>
</gene>
<evidence type="ECO:0000256" key="12">
    <source>
        <dbReference type="ARBA" id="ARBA00023002"/>
    </source>
</evidence>
<evidence type="ECO:0000256" key="14">
    <source>
        <dbReference type="ARBA" id="ARBA00023098"/>
    </source>
</evidence>
<dbReference type="Proteomes" id="UP000007322">
    <property type="component" value="Chromosome 5"/>
</dbReference>
<proteinExistence type="inferred from homology"/>
<feature type="compositionally biased region" description="Low complexity" evidence="16">
    <location>
        <begin position="156"/>
        <end position="176"/>
    </location>
</feature>
<keyword evidence="19" id="KW-1185">Reference proteome</keyword>
<keyword evidence="13" id="KW-0408">Iron</keyword>
<dbReference type="GO" id="GO:0016020">
    <property type="term" value="C:membrane"/>
    <property type="evidence" value="ECO:0007669"/>
    <property type="project" value="UniProtKB-SubCell"/>
</dbReference>
<dbReference type="InParanoid" id="G2QI26"/>
<dbReference type="GO" id="GO:0006665">
    <property type="term" value="P:sphingolipid metabolic process"/>
    <property type="evidence" value="ECO:0007669"/>
    <property type="project" value="UniProtKB-UniPathway"/>
</dbReference>
<dbReference type="InterPro" id="IPR012171">
    <property type="entry name" value="Fatty_acid_desaturase"/>
</dbReference>
<comment type="pathway">
    <text evidence="2">Lipid metabolism; sphingolipid metabolism.</text>
</comment>
<evidence type="ECO:0000256" key="2">
    <source>
        <dbReference type="ARBA" id="ARBA00004760"/>
    </source>
</evidence>
<keyword evidence="7" id="KW-0349">Heme</keyword>
<name>G2QI26_THET4</name>
<feature type="region of interest" description="Disordered" evidence="16">
    <location>
        <begin position="1"/>
        <end position="21"/>
    </location>
</feature>
<evidence type="ECO:0000256" key="13">
    <source>
        <dbReference type="ARBA" id="ARBA00023004"/>
    </source>
</evidence>
<dbReference type="InterPro" id="IPR005804">
    <property type="entry name" value="FA_desaturase_dom"/>
</dbReference>
<keyword evidence="8" id="KW-0812">Transmembrane</keyword>
<dbReference type="GeneID" id="11511220"/>
<dbReference type="KEGG" id="mtm:MYCTH_2309213"/>
<dbReference type="STRING" id="573729.G2QI26"/>
<keyword evidence="11" id="KW-1133">Transmembrane helix</keyword>
<protein>
    <recommendedName>
        <fullName evidence="6">Delta 8-(E)-sphingolipid desaturase</fullName>
        <ecNumber evidence="5">1.14.19.18</ecNumber>
    </recommendedName>
</protein>
<dbReference type="InterPro" id="IPR001199">
    <property type="entry name" value="Cyt_B5-like_heme/steroid-bd"/>
</dbReference>
<evidence type="ECO:0000313" key="19">
    <source>
        <dbReference type="Proteomes" id="UP000007322"/>
    </source>
</evidence>
<dbReference type="CDD" id="cd03506">
    <property type="entry name" value="Delta6-FADS-like"/>
    <property type="match status" value="1"/>
</dbReference>
<dbReference type="PRINTS" id="PR00363">
    <property type="entry name" value="CYTOCHROMEB5"/>
</dbReference>
<feature type="domain" description="Cytochrome b5 heme-binding" evidence="17">
    <location>
        <begin position="22"/>
        <end position="97"/>
    </location>
</feature>
<evidence type="ECO:0000259" key="17">
    <source>
        <dbReference type="PROSITE" id="PS50255"/>
    </source>
</evidence>
<dbReference type="PANTHER" id="PTHR19353:SF30">
    <property type="entry name" value="DELTA 8-(E)-SPHINGOLIPID DESATURASE"/>
    <property type="match status" value="1"/>
</dbReference>
<dbReference type="RefSeq" id="XP_003665460.1">
    <property type="nucleotide sequence ID" value="XM_003665412.1"/>
</dbReference>
<dbReference type="HOGENOM" id="CLU_016265_3_1_1"/>
<keyword evidence="15" id="KW-0472">Membrane</keyword>
<comment type="subcellular location">
    <subcellularLocation>
        <location evidence="1">Membrane</location>
        <topology evidence="1">Multi-pass membrane protein</topology>
    </subcellularLocation>
</comment>
<evidence type="ECO:0000256" key="15">
    <source>
        <dbReference type="ARBA" id="ARBA00023136"/>
    </source>
</evidence>
<evidence type="ECO:0000256" key="3">
    <source>
        <dbReference type="ARBA" id="ARBA00004991"/>
    </source>
</evidence>
<evidence type="ECO:0000256" key="4">
    <source>
        <dbReference type="ARBA" id="ARBA00009295"/>
    </source>
</evidence>
<evidence type="ECO:0000256" key="10">
    <source>
        <dbReference type="ARBA" id="ARBA00022919"/>
    </source>
</evidence>
<feature type="compositionally biased region" description="Low complexity" evidence="16">
    <location>
        <begin position="1"/>
        <end position="14"/>
    </location>
</feature>
<reference evidence="18 19" key="1">
    <citation type="journal article" date="2011" name="Nat. Biotechnol.">
        <title>Comparative genomic analysis of the thermophilic biomass-degrading fungi Myceliophthora thermophila and Thielavia terrestris.</title>
        <authorList>
            <person name="Berka R.M."/>
            <person name="Grigoriev I.V."/>
            <person name="Otillar R."/>
            <person name="Salamov A."/>
            <person name="Grimwood J."/>
            <person name="Reid I."/>
            <person name="Ishmael N."/>
            <person name="John T."/>
            <person name="Darmond C."/>
            <person name="Moisan M.-C."/>
            <person name="Henrissat B."/>
            <person name="Coutinho P.M."/>
            <person name="Lombard V."/>
            <person name="Natvig D.O."/>
            <person name="Lindquist E."/>
            <person name="Schmutz J."/>
            <person name="Lucas S."/>
            <person name="Harris P."/>
            <person name="Powlowski J."/>
            <person name="Bellemare A."/>
            <person name="Taylor D."/>
            <person name="Butler G."/>
            <person name="de Vries R.P."/>
            <person name="Allijn I.E."/>
            <person name="van den Brink J."/>
            <person name="Ushinsky S."/>
            <person name="Storms R."/>
            <person name="Powell A.J."/>
            <person name="Paulsen I.T."/>
            <person name="Elbourne L.D.H."/>
            <person name="Baker S.E."/>
            <person name="Magnuson J."/>
            <person name="LaBoissiere S."/>
            <person name="Clutterbuck A.J."/>
            <person name="Martinez D."/>
            <person name="Wogulis M."/>
            <person name="de Leon A.L."/>
            <person name="Rey M.W."/>
            <person name="Tsang A."/>
        </authorList>
    </citation>
    <scope>NUCLEOTIDE SEQUENCE [LARGE SCALE GENOMIC DNA]</scope>
    <source>
        <strain evidence="19">ATCC 42464 / BCRC 31852 / DSM 1799</strain>
    </source>
</reference>
<evidence type="ECO:0000313" key="18">
    <source>
        <dbReference type="EMBL" id="AEO60215.1"/>
    </source>
</evidence>
<dbReference type="UniPathway" id="UPA00222"/>
<evidence type="ECO:0000256" key="16">
    <source>
        <dbReference type="SAM" id="MobiDB-lite"/>
    </source>
</evidence>
<dbReference type="OrthoDB" id="260091at2759"/>
<evidence type="ECO:0000256" key="5">
    <source>
        <dbReference type="ARBA" id="ARBA00012019"/>
    </source>
</evidence>
<accession>G2QI26</accession>
<dbReference type="eggNOG" id="KOG4232">
    <property type="taxonomic scope" value="Eukaryota"/>
</dbReference>
<dbReference type="EC" id="1.14.19.18" evidence="5"/>
<dbReference type="OMA" id="LYNCNYF"/>
<evidence type="ECO:0000256" key="11">
    <source>
        <dbReference type="ARBA" id="ARBA00022989"/>
    </source>
</evidence>
<keyword evidence="10" id="KW-0746">Sphingolipid metabolism</keyword>
<dbReference type="GO" id="GO:0016717">
    <property type="term" value="F:oxidoreductase activity, acting on paired donors, with oxidation of a pair of donors resulting in the reduction of molecular oxygen to two molecules of water"/>
    <property type="evidence" value="ECO:0007669"/>
    <property type="project" value="TreeGrafter"/>
</dbReference>